<gene>
    <name evidence="1" type="ORF">P353_08305</name>
</gene>
<name>A0A096FM56_COMTE</name>
<sequence>MAVTRDPAPSGKLKLVDYFHETSSTHVDTSREIVLVPHGKEAVMLEIQFEHNNAYKGTGTSTIERWSIDREQLVELIKANGQRESVV</sequence>
<dbReference type="EMBL" id="AWOR01000037">
    <property type="protein sequence ID" value="KGH30853.1"/>
    <property type="molecule type" value="Genomic_DNA"/>
</dbReference>
<dbReference type="PATRIC" id="fig|285.48.peg.2295"/>
<protein>
    <submittedName>
        <fullName evidence="1">Uncharacterized protein</fullName>
    </submittedName>
</protein>
<evidence type="ECO:0000313" key="1">
    <source>
        <dbReference type="EMBL" id="KGH30853.1"/>
    </source>
</evidence>
<dbReference type="Proteomes" id="UP000029553">
    <property type="component" value="Unassembled WGS sequence"/>
</dbReference>
<proteinExistence type="predicted"/>
<reference evidence="1 2" key="1">
    <citation type="submission" date="2013-09" db="EMBL/GenBank/DDBJ databases">
        <title>High correlation between genotypes and phenotypes of environmental bacteria Comamonas testosteroni strains.</title>
        <authorList>
            <person name="Liu L."/>
            <person name="Zhu W."/>
            <person name="Xia X."/>
            <person name="Xu B."/>
            <person name="Luo M."/>
            <person name="Wang G."/>
        </authorList>
    </citation>
    <scope>NUCLEOTIDE SEQUENCE [LARGE SCALE GENOMIC DNA]</scope>
    <source>
        <strain evidence="1 2">JL40</strain>
    </source>
</reference>
<evidence type="ECO:0000313" key="2">
    <source>
        <dbReference type="Proteomes" id="UP000029553"/>
    </source>
</evidence>
<comment type="caution">
    <text evidence="1">The sequence shown here is derived from an EMBL/GenBank/DDBJ whole genome shotgun (WGS) entry which is preliminary data.</text>
</comment>
<organism evidence="1 2">
    <name type="scientific">Comamonas testosteroni</name>
    <name type="common">Pseudomonas testosteroni</name>
    <dbReference type="NCBI Taxonomy" id="285"/>
    <lineage>
        <taxon>Bacteria</taxon>
        <taxon>Pseudomonadati</taxon>
        <taxon>Pseudomonadota</taxon>
        <taxon>Betaproteobacteria</taxon>
        <taxon>Burkholderiales</taxon>
        <taxon>Comamonadaceae</taxon>
        <taxon>Comamonas</taxon>
    </lineage>
</organism>
<dbReference type="AlphaFoldDB" id="A0A096FM56"/>
<dbReference type="RefSeq" id="WP_034367642.1">
    <property type="nucleotide sequence ID" value="NZ_AWOR01000037.1"/>
</dbReference>
<accession>A0A096FM56</accession>